<dbReference type="EMBL" id="CP014945">
    <property type="protein sequence ID" value="AMT96692.1"/>
    <property type="molecule type" value="Genomic_DNA"/>
</dbReference>
<proteinExistence type="predicted"/>
<protein>
    <recommendedName>
        <fullName evidence="3">DUF4238 domain-containing protein</fullName>
    </recommendedName>
</protein>
<evidence type="ECO:0008006" key="3">
    <source>
        <dbReference type="Google" id="ProtNLM"/>
    </source>
</evidence>
<gene>
    <name evidence="1" type="ORF">A3K91_1082</name>
</gene>
<dbReference type="Pfam" id="PF14022">
    <property type="entry name" value="DUF4238"/>
    <property type="match status" value="1"/>
</dbReference>
<dbReference type="GeneID" id="33059102"/>
<reference evidence="1 2" key="1">
    <citation type="submission" date="2016-03" db="EMBL/GenBank/DDBJ databases">
        <title>Genome sequencing of Psychrobacter alimentarius PAMC 27889.</title>
        <authorList>
            <person name="Lee J."/>
            <person name="Kim O.-S."/>
        </authorList>
    </citation>
    <scope>NUCLEOTIDE SEQUENCE [LARGE SCALE GENOMIC DNA]</scope>
    <source>
        <strain evidence="1 2">PAMC 27889</strain>
    </source>
</reference>
<sequence length="327" mass="38914">MNLKRKHHFVSQFYLKSWYNNVEKIIVWDGDKTFPSLTKSIAYEKDLYKLTPLTSYQISFFEEHLRQMSLDDTSTYNYVIRNILVIHNGFNFLDTIENNYSEEIFDLKKKFSFNFLEDKFAVEEAEFSKVIKKIILKPKSKISLNDYYALVHFFVFQLFKTPRKINRFLDVNQQSSIFKGLDFTQPELRSYTLLFIQCLSERAHTSLISRLYSIKIYNNISDTNFITSDDPCFNQKFDENEFYVQLPISPKVMIELAANPYEEKYINSMTAYFNFHKKEADNVILTEPLVTFHELEQTEVIELNKKIFENKDRFVYAQTTSDIESIS</sequence>
<dbReference type="Proteomes" id="UP000076104">
    <property type="component" value="Chromosome"/>
</dbReference>
<evidence type="ECO:0000313" key="1">
    <source>
        <dbReference type="EMBL" id="AMT96692.1"/>
    </source>
</evidence>
<accession>A0ABM5ZX91</accession>
<organism evidence="1 2">
    <name type="scientific">Psychrobacter alimentarius</name>
    <dbReference type="NCBI Taxonomy" id="261164"/>
    <lineage>
        <taxon>Bacteria</taxon>
        <taxon>Pseudomonadati</taxon>
        <taxon>Pseudomonadota</taxon>
        <taxon>Gammaproteobacteria</taxon>
        <taxon>Moraxellales</taxon>
        <taxon>Moraxellaceae</taxon>
        <taxon>Psychrobacter</taxon>
    </lineage>
</organism>
<dbReference type="InterPro" id="IPR025332">
    <property type="entry name" value="DUF4238"/>
</dbReference>
<dbReference type="RefSeq" id="WP_062844354.1">
    <property type="nucleotide sequence ID" value="NZ_CP014945.1"/>
</dbReference>
<name>A0ABM5ZX91_9GAMM</name>
<evidence type="ECO:0000313" key="2">
    <source>
        <dbReference type="Proteomes" id="UP000076104"/>
    </source>
</evidence>
<keyword evidence="2" id="KW-1185">Reference proteome</keyword>